<proteinExistence type="inferred from homology"/>
<dbReference type="PANTHER" id="PTHR30332">
    <property type="entry name" value="PROBABLE GENERAL SECRETION PATHWAY PROTEIN D"/>
    <property type="match status" value="1"/>
</dbReference>
<dbReference type="EMBL" id="SMSJ01000065">
    <property type="protein sequence ID" value="TDH59449.1"/>
    <property type="molecule type" value="Genomic_DNA"/>
</dbReference>
<evidence type="ECO:0000313" key="5">
    <source>
        <dbReference type="Proteomes" id="UP000295096"/>
    </source>
</evidence>
<organism evidence="4 5">
    <name type="scientific">Dankookia rubra</name>
    <dbReference type="NCBI Taxonomy" id="1442381"/>
    <lineage>
        <taxon>Bacteria</taxon>
        <taxon>Pseudomonadati</taxon>
        <taxon>Pseudomonadota</taxon>
        <taxon>Alphaproteobacteria</taxon>
        <taxon>Acetobacterales</taxon>
        <taxon>Roseomonadaceae</taxon>
        <taxon>Dankookia</taxon>
    </lineage>
</organism>
<dbReference type="RefSeq" id="WP_369126546.1">
    <property type="nucleotide sequence ID" value="NZ_SMSJ01000065.1"/>
</dbReference>
<dbReference type="InterPro" id="IPR001775">
    <property type="entry name" value="GspD/PilQ"/>
</dbReference>
<evidence type="ECO:0000313" key="4">
    <source>
        <dbReference type="EMBL" id="TDH59449.1"/>
    </source>
</evidence>
<evidence type="ECO:0000256" key="2">
    <source>
        <dbReference type="SAM" id="MobiDB-lite"/>
    </source>
</evidence>
<keyword evidence="5" id="KW-1185">Reference proteome</keyword>
<protein>
    <submittedName>
        <fullName evidence="4">Type II secretion system protein GspD</fullName>
    </submittedName>
</protein>
<dbReference type="AlphaFoldDB" id="A0A4R5QA85"/>
<dbReference type="GO" id="GO:0009306">
    <property type="term" value="P:protein secretion"/>
    <property type="evidence" value="ECO:0007669"/>
    <property type="project" value="InterPro"/>
</dbReference>
<feature type="non-terminal residue" evidence="4">
    <location>
        <position position="1"/>
    </location>
</feature>
<comment type="similarity">
    <text evidence="1">Belongs to the bacterial secretin family.</text>
</comment>
<dbReference type="GO" id="GO:0015627">
    <property type="term" value="C:type II protein secretion system complex"/>
    <property type="evidence" value="ECO:0007669"/>
    <property type="project" value="TreeGrafter"/>
</dbReference>
<dbReference type="PANTHER" id="PTHR30332:SF25">
    <property type="entry name" value="SECRETIN XPSD"/>
    <property type="match status" value="1"/>
</dbReference>
<dbReference type="PRINTS" id="PR00811">
    <property type="entry name" value="BCTERIALGSPD"/>
</dbReference>
<gene>
    <name evidence="4" type="ORF">E2C06_27140</name>
</gene>
<reference evidence="4 5" key="1">
    <citation type="journal article" date="2016" name="J. Microbiol.">
        <title>Dankookia rubra gen. nov., sp. nov., an alphaproteobacterium isolated from sediment of a shallow stream.</title>
        <authorList>
            <person name="Kim W.H."/>
            <person name="Kim D.H."/>
            <person name="Kang K."/>
            <person name="Ahn T.Y."/>
        </authorList>
    </citation>
    <scope>NUCLEOTIDE SEQUENCE [LARGE SCALE GENOMIC DNA]</scope>
    <source>
        <strain evidence="4 5">JCM30602</strain>
    </source>
</reference>
<sequence length="395" mass="40602">SAGGLGGGRQGGGAVGLGQGGLVGAGAGQFGQAPFGQGQQPGGAGPLAQPAQAANPLLGGLGGGLTGGGEGAAEAMRVLPNPQNNAVVVYATAQEAGTVQAMLRRIDILPLQVRIDATIAEVTLNDNLKYGTQFLFGGGGLQGALTLAAGPARVLANPFPGFVLGDSRGTQYAIDLLQQVTQVRVLSSPQLLVLDNEPARLQVGSLVPFLTQSAQSTLAAGAPVVNSVDYRETGVIMEVIPRVSSGGLVTLDISQEVSEVDTAAPSTSGINSPTFLERAVRSRVVVQDGQTIGLAGLIRDSDSRGNQGIPYLKDIPILGALLGSQNNTRARTELLVLITPRVVHDQRDARSLTEDMREGLANAAALPDALRRQAITGSVDPNARVRQKLRESLER</sequence>
<dbReference type="Pfam" id="PF00263">
    <property type="entry name" value="Secretin"/>
    <property type="match status" value="1"/>
</dbReference>
<feature type="region of interest" description="Disordered" evidence="2">
    <location>
        <begin position="31"/>
        <end position="51"/>
    </location>
</feature>
<accession>A0A4R5QA85</accession>
<dbReference type="InterPro" id="IPR004846">
    <property type="entry name" value="T2SS/T3SS_dom"/>
</dbReference>
<evidence type="ECO:0000256" key="1">
    <source>
        <dbReference type="RuleBase" id="RU004003"/>
    </source>
</evidence>
<dbReference type="Proteomes" id="UP000295096">
    <property type="component" value="Unassembled WGS sequence"/>
</dbReference>
<feature type="domain" description="Type II/III secretion system secretin-like" evidence="3">
    <location>
        <begin position="177"/>
        <end position="343"/>
    </location>
</feature>
<comment type="caution">
    <text evidence="4">The sequence shown here is derived from an EMBL/GenBank/DDBJ whole genome shotgun (WGS) entry which is preliminary data.</text>
</comment>
<evidence type="ECO:0000259" key="3">
    <source>
        <dbReference type="Pfam" id="PF00263"/>
    </source>
</evidence>
<dbReference type="InterPro" id="IPR050810">
    <property type="entry name" value="Bact_Secretion_Sys_Channel"/>
</dbReference>
<name>A0A4R5QA85_9PROT</name>